<evidence type="ECO:0000313" key="2">
    <source>
        <dbReference type="EMBL" id="UYQ64577.1"/>
    </source>
</evidence>
<gene>
    <name evidence="2" type="ORF">OGH68_26025</name>
</gene>
<proteinExistence type="predicted"/>
<accession>A0ABY6IFF6</accession>
<dbReference type="Proteomes" id="UP001163878">
    <property type="component" value="Chromosome"/>
</dbReference>
<dbReference type="RefSeq" id="WP_264247405.1">
    <property type="nucleotide sequence ID" value="NZ_CP107567.1"/>
</dbReference>
<feature type="compositionally biased region" description="Acidic residues" evidence="1">
    <location>
        <begin position="105"/>
        <end position="115"/>
    </location>
</feature>
<reference evidence="2" key="1">
    <citation type="submission" date="2022-10" db="EMBL/GenBank/DDBJ databases">
        <title>Cytochrome P450 Catalyzes Benzene Ring Formation in the Biosynthesis of Trialkyl-Substituted Aromatic Polyketides.</title>
        <authorList>
            <person name="Zhao E."/>
            <person name="Ge H."/>
        </authorList>
    </citation>
    <scope>NUCLEOTIDE SEQUENCE</scope>
    <source>
        <strain evidence="2">NA0869</strain>
    </source>
</reference>
<evidence type="ECO:0000313" key="3">
    <source>
        <dbReference type="Proteomes" id="UP001163878"/>
    </source>
</evidence>
<feature type="compositionally biased region" description="Low complexity" evidence="1">
    <location>
        <begin position="63"/>
        <end position="77"/>
    </location>
</feature>
<protein>
    <submittedName>
        <fullName evidence="2">DUF6191 domain-containing protein</fullName>
    </submittedName>
</protein>
<name>A0ABY6IFF6_STRPE</name>
<dbReference type="Pfam" id="PF19690">
    <property type="entry name" value="DUF6191"/>
    <property type="match status" value="1"/>
</dbReference>
<sequence>MFNAFEEIFAPGRKHTDDERNRLALTRVDVADGDPGRGPIDLASGKVTVRAQGVPGPEDDVAADAAADAGAEGTVGAHEQPPAPPADAATHDAPDAPAPRRPGDGDDDVDGAASR</sequence>
<keyword evidence="3" id="KW-1185">Reference proteome</keyword>
<dbReference type="InterPro" id="IPR045684">
    <property type="entry name" value="DUF6191"/>
</dbReference>
<organism evidence="2 3">
    <name type="scientific">Streptomyces peucetius</name>
    <dbReference type="NCBI Taxonomy" id="1950"/>
    <lineage>
        <taxon>Bacteria</taxon>
        <taxon>Bacillati</taxon>
        <taxon>Actinomycetota</taxon>
        <taxon>Actinomycetes</taxon>
        <taxon>Kitasatosporales</taxon>
        <taxon>Streptomycetaceae</taxon>
        <taxon>Streptomyces</taxon>
    </lineage>
</organism>
<feature type="region of interest" description="Disordered" evidence="1">
    <location>
        <begin position="26"/>
        <end position="115"/>
    </location>
</feature>
<evidence type="ECO:0000256" key="1">
    <source>
        <dbReference type="SAM" id="MobiDB-lite"/>
    </source>
</evidence>
<dbReference type="EMBL" id="CP107567">
    <property type="protein sequence ID" value="UYQ64577.1"/>
    <property type="molecule type" value="Genomic_DNA"/>
</dbReference>